<dbReference type="Proteomes" id="UP000000311">
    <property type="component" value="Unassembled WGS sequence"/>
</dbReference>
<keyword evidence="2" id="KW-1185">Reference proteome</keyword>
<dbReference type="STRING" id="104421.E2A9X4"/>
<sequence>MYTVFTPGGKDALGIGRGSQILAIFDTMGYGVVFDVDGAARLSYNQIGGIFTDNPAGLPLIWTWNAKPRESILETVYMVGVNAFTRVFSTFLAYRFSINHE</sequence>
<organism evidence="2">
    <name type="scientific">Camponotus floridanus</name>
    <name type="common">Florida carpenter ant</name>
    <dbReference type="NCBI Taxonomy" id="104421"/>
    <lineage>
        <taxon>Eukaryota</taxon>
        <taxon>Metazoa</taxon>
        <taxon>Ecdysozoa</taxon>
        <taxon>Arthropoda</taxon>
        <taxon>Hexapoda</taxon>
        <taxon>Insecta</taxon>
        <taxon>Pterygota</taxon>
        <taxon>Neoptera</taxon>
        <taxon>Endopterygota</taxon>
        <taxon>Hymenoptera</taxon>
        <taxon>Apocrita</taxon>
        <taxon>Aculeata</taxon>
        <taxon>Formicoidea</taxon>
        <taxon>Formicidae</taxon>
        <taxon>Formicinae</taxon>
        <taxon>Camponotus</taxon>
    </lineage>
</organism>
<proteinExistence type="predicted"/>
<name>E2A9X4_CAMFO</name>
<dbReference type="InParanoid" id="E2A9X4"/>
<reference evidence="1 2" key="1">
    <citation type="journal article" date="2010" name="Science">
        <title>Genomic comparison of the ants Camponotus floridanus and Harpegnathos saltator.</title>
        <authorList>
            <person name="Bonasio R."/>
            <person name="Zhang G."/>
            <person name="Ye C."/>
            <person name="Mutti N.S."/>
            <person name="Fang X."/>
            <person name="Qin N."/>
            <person name="Donahue G."/>
            <person name="Yang P."/>
            <person name="Li Q."/>
            <person name="Li C."/>
            <person name="Zhang P."/>
            <person name="Huang Z."/>
            <person name="Berger S.L."/>
            <person name="Reinberg D."/>
            <person name="Wang J."/>
            <person name="Liebig J."/>
        </authorList>
    </citation>
    <scope>NUCLEOTIDE SEQUENCE [LARGE SCALE GENOMIC DNA]</scope>
    <source>
        <strain evidence="2">C129</strain>
    </source>
</reference>
<dbReference type="EMBL" id="GL437987">
    <property type="protein sequence ID" value="EFN69742.1"/>
    <property type="molecule type" value="Genomic_DNA"/>
</dbReference>
<protein>
    <submittedName>
        <fullName evidence="1">Uncharacterized protein</fullName>
    </submittedName>
</protein>
<gene>
    <name evidence="1" type="ORF">EAG_12988</name>
</gene>
<evidence type="ECO:0000313" key="2">
    <source>
        <dbReference type="Proteomes" id="UP000000311"/>
    </source>
</evidence>
<accession>E2A9X4</accession>
<evidence type="ECO:0000313" key="1">
    <source>
        <dbReference type="EMBL" id="EFN69742.1"/>
    </source>
</evidence>
<dbReference type="AlphaFoldDB" id="E2A9X4"/>